<sequence length="82" mass="8980">MCRSYSNAPPKPRTDRAWKPIQWTDEVAHKYCGTLDAGRAGKPNKVHLCGKCMAIKGRQMQAAGGDGAHRRREKMGWLAGGG</sequence>
<evidence type="ECO:0000313" key="2">
    <source>
        <dbReference type="EMBL" id="SPQ19182.1"/>
    </source>
</evidence>
<evidence type="ECO:0000256" key="1">
    <source>
        <dbReference type="SAM" id="MobiDB-lite"/>
    </source>
</evidence>
<evidence type="ECO:0000313" key="3">
    <source>
        <dbReference type="Proteomes" id="UP000289323"/>
    </source>
</evidence>
<organism evidence="2 3">
    <name type="scientific">Thermothielavioides terrestris</name>
    <dbReference type="NCBI Taxonomy" id="2587410"/>
    <lineage>
        <taxon>Eukaryota</taxon>
        <taxon>Fungi</taxon>
        <taxon>Dikarya</taxon>
        <taxon>Ascomycota</taxon>
        <taxon>Pezizomycotina</taxon>
        <taxon>Sordariomycetes</taxon>
        <taxon>Sordariomycetidae</taxon>
        <taxon>Sordariales</taxon>
        <taxon>Chaetomiaceae</taxon>
        <taxon>Thermothielavioides</taxon>
    </lineage>
</organism>
<dbReference type="AlphaFoldDB" id="A0A3S4AJL3"/>
<feature type="region of interest" description="Disordered" evidence="1">
    <location>
        <begin position="61"/>
        <end position="82"/>
    </location>
</feature>
<gene>
    <name evidence="2" type="ORF">TT172_LOCUS1601</name>
</gene>
<proteinExistence type="predicted"/>
<dbReference type="Proteomes" id="UP000289323">
    <property type="component" value="Unassembled WGS sequence"/>
</dbReference>
<name>A0A3S4AJL3_9PEZI</name>
<accession>A0A3S4AJL3</accession>
<reference evidence="2 3" key="1">
    <citation type="submission" date="2018-04" db="EMBL/GenBank/DDBJ databases">
        <authorList>
            <person name="Huttner S."/>
            <person name="Dainat J."/>
        </authorList>
    </citation>
    <scope>NUCLEOTIDE SEQUENCE [LARGE SCALE GENOMIC DNA]</scope>
</reference>
<protein>
    <submittedName>
        <fullName evidence="2">44786205-0d31-4df6-939e-b2cf290ab99f</fullName>
    </submittedName>
</protein>
<dbReference type="EMBL" id="OUUZ01000001">
    <property type="protein sequence ID" value="SPQ19182.1"/>
    <property type="molecule type" value="Genomic_DNA"/>
</dbReference>